<evidence type="ECO:0000256" key="1">
    <source>
        <dbReference type="SAM" id="Phobius"/>
    </source>
</evidence>
<name>A0ABP6P4Q3_9ACTN</name>
<organism evidence="3 4">
    <name type="scientific">Blastococcus jejuensis</name>
    <dbReference type="NCBI Taxonomy" id="351224"/>
    <lineage>
        <taxon>Bacteria</taxon>
        <taxon>Bacillati</taxon>
        <taxon>Actinomycetota</taxon>
        <taxon>Actinomycetes</taxon>
        <taxon>Geodermatophilales</taxon>
        <taxon>Geodermatophilaceae</taxon>
        <taxon>Blastococcus</taxon>
    </lineage>
</organism>
<keyword evidence="1" id="KW-1133">Transmembrane helix</keyword>
<keyword evidence="2" id="KW-0732">Signal</keyword>
<evidence type="ECO:0000256" key="2">
    <source>
        <dbReference type="SAM" id="SignalP"/>
    </source>
</evidence>
<dbReference type="Proteomes" id="UP001499924">
    <property type="component" value="Unassembled WGS sequence"/>
</dbReference>
<dbReference type="RefSeq" id="WP_344688513.1">
    <property type="nucleotide sequence ID" value="NZ_BAAAVV010000003.1"/>
</dbReference>
<keyword evidence="4" id="KW-1185">Reference proteome</keyword>
<keyword evidence="1" id="KW-0812">Transmembrane</keyword>
<proteinExistence type="predicted"/>
<comment type="caution">
    <text evidence="3">The sequence shown here is derived from an EMBL/GenBank/DDBJ whole genome shotgun (WGS) entry which is preliminary data.</text>
</comment>
<dbReference type="Pfam" id="PF19650">
    <property type="entry name" value="DUF6153"/>
    <property type="match status" value="1"/>
</dbReference>
<gene>
    <name evidence="3" type="ORF">GCM10010531_18510</name>
</gene>
<reference evidence="4" key="1">
    <citation type="journal article" date="2019" name="Int. J. Syst. Evol. Microbiol.">
        <title>The Global Catalogue of Microorganisms (GCM) 10K type strain sequencing project: providing services to taxonomists for standard genome sequencing and annotation.</title>
        <authorList>
            <consortium name="The Broad Institute Genomics Platform"/>
            <consortium name="The Broad Institute Genome Sequencing Center for Infectious Disease"/>
            <person name="Wu L."/>
            <person name="Ma J."/>
        </authorList>
    </citation>
    <scope>NUCLEOTIDE SEQUENCE [LARGE SCALE GENOMIC DNA]</scope>
    <source>
        <strain evidence="4">JCM 15614</strain>
    </source>
</reference>
<protein>
    <recommendedName>
        <fullName evidence="5">MYXO-CTERM domain-containing protein</fullName>
    </recommendedName>
</protein>
<evidence type="ECO:0008006" key="5">
    <source>
        <dbReference type="Google" id="ProtNLM"/>
    </source>
</evidence>
<dbReference type="EMBL" id="BAAAVV010000003">
    <property type="protein sequence ID" value="GAA3166219.1"/>
    <property type="molecule type" value="Genomic_DNA"/>
</dbReference>
<sequence length="142" mass="14301">MGARLWTALLVLAAVFAMHGLQCAAGDGDGSAAASAHVISPAHLGAVVATAPGPAHVGEMSVAGIPDEPMPGHGGGTPHDTAAHLWTLCLAVLAAALAVLLAWLVPRARHLSAPALGYARARLRSLAPPRPPDLSALCLLRI</sequence>
<feature type="signal peptide" evidence="2">
    <location>
        <begin position="1"/>
        <end position="24"/>
    </location>
</feature>
<evidence type="ECO:0000313" key="3">
    <source>
        <dbReference type="EMBL" id="GAA3166219.1"/>
    </source>
</evidence>
<dbReference type="InterPro" id="IPR046151">
    <property type="entry name" value="DUF6153"/>
</dbReference>
<evidence type="ECO:0000313" key="4">
    <source>
        <dbReference type="Proteomes" id="UP001499924"/>
    </source>
</evidence>
<keyword evidence="1" id="KW-0472">Membrane</keyword>
<feature type="transmembrane region" description="Helical" evidence="1">
    <location>
        <begin position="85"/>
        <end position="105"/>
    </location>
</feature>
<feature type="chain" id="PRO_5047010006" description="MYXO-CTERM domain-containing protein" evidence="2">
    <location>
        <begin position="25"/>
        <end position="142"/>
    </location>
</feature>
<accession>A0ABP6P4Q3</accession>